<evidence type="ECO:0000313" key="4">
    <source>
        <dbReference type="Proteomes" id="UP000188318"/>
    </source>
</evidence>
<feature type="domain" description="PD-(D/E)XK nuclease-like" evidence="2">
    <location>
        <begin position="210"/>
        <end position="455"/>
    </location>
</feature>
<evidence type="ECO:0000256" key="1">
    <source>
        <dbReference type="SAM" id="MobiDB-lite"/>
    </source>
</evidence>
<keyword evidence="4" id="KW-1185">Reference proteome</keyword>
<dbReference type="VEuPathDB" id="FungiDB:ASPCADRAFT_133915"/>
<feature type="compositionally biased region" description="Polar residues" evidence="1">
    <location>
        <begin position="150"/>
        <end position="160"/>
    </location>
</feature>
<feature type="region of interest" description="Disordered" evidence="1">
    <location>
        <begin position="22"/>
        <end position="179"/>
    </location>
</feature>
<dbReference type="EMBL" id="KV907509">
    <property type="protein sequence ID" value="OOF91844.1"/>
    <property type="molecule type" value="Genomic_DNA"/>
</dbReference>
<feature type="compositionally biased region" description="Low complexity" evidence="1">
    <location>
        <begin position="137"/>
        <end position="148"/>
    </location>
</feature>
<dbReference type="Pfam" id="PF20516">
    <property type="entry name" value="PDDEXK_12"/>
    <property type="match status" value="1"/>
</dbReference>
<dbReference type="OrthoDB" id="4161186at2759"/>
<sequence length="465" mass="52157">MSSDYAQCRLLNWLDALVRVPDVQSSERPCKRPRLDDDENVQNQCSGQILNGDRATRLRTPPNSGSGAKSFSSKLPNMPPGGSSRDTRPEEDDEAQEHGQVSSRLALQVELTPRPARRKASAMDSGSPVSWVPSTLSQSSSKASSKASKITRNSSPSKQLRNAELEETGFSRADLRNDTKPGLLDALTTELEKIGGGFGILPKNLQEELADQRSIAAWNFGDSPEIEKSQLPDIRTVRKIYNLASRCFKNNHPESSWNNDVHSCILDWVLRDSPRADDLVDYRCCLTAQIAPEYQPRKSPSKMVDYCICIQPKTNSPQYQAIQSLCKYRPAMSINHTDWADLTKYPIAISIETKGPSIGYETALLQVATWHSAQWRSLRWDTDSDVLAPSKEIEFLPGIVVMQHHWWFVATALNQNGKAQTFERLLLGETESILGIYKLFISLQKLVDWTRDQYWAAFQTSVLGL</sequence>
<name>A0A1R3RBI1_ASPC5</name>
<protein>
    <recommendedName>
        <fullName evidence="2">PD-(D/E)XK nuclease-like domain-containing protein</fullName>
    </recommendedName>
</protein>
<feature type="compositionally biased region" description="Polar residues" evidence="1">
    <location>
        <begin position="61"/>
        <end position="75"/>
    </location>
</feature>
<dbReference type="STRING" id="602072.A0A1R3RBI1"/>
<proteinExistence type="predicted"/>
<dbReference type="OMA" id="EEICAFR"/>
<accession>A0A1R3RBI1</accession>
<evidence type="ECO:0000259" key="2">
    <source>
        <dbReference type="Pfam" id="PF20516"/>
    </source>
</evidence>
<dbReference type="AlphaFoldDB" id="A0A1R3RBI1"/>
<organism evidence="3 4">
    <name type="scientific">Aspergillus carbonarius (strain ITEM 5010)</name>
    <dbReference type="NCBI Taxonomy" id="602072"/>
    <lineage>
        <taxon>Eukaryota</taxon>
        <taxon>Fungi</taxon>
        <taxon>Dikarya</taxon>
        <taxon>Ascomycota</taxon>
        <taxon>Pezizomycotina</taxon>
        <taxon>Eurotiomycetes</taxon>
        <taxon>Eurotiomycetidae</taxon>
        <taxon>Eurotiales</taxon>
        <taxon>Aspergillaceae</taxon>
        <taxon>Aspergillus</taxon>
        <taxon>Aspergillus subgen. Circumdati</taxon>
    </lineage>
</organism>
<gene>
    <name evidence="3" type="ORF">ASPCADRAFT_133915</name>
</gene>
<evidence type="ECO:0000313" key="3">
    <source>
        <dbReference type="EMBL" id="OOF91844.1"/>
    </source>
</evidence>
<dbReference type="InterPro" id="IPR046797">
    <property type="entry name" value="PDDEXK_12"/>
</dbReference>
<reference evidence="4" key="1">
    <citation type="journal article" date="2017" name="Genome Biol.">
        <title>Comparative genomics reveals high biological diversity and specific adaptations in the industrially and medically important fungal genus Aspergillus.</title>
        <authorList>
            <person name="de Vries R.P."/>
            <person name="Riley R."/>
            <person name="Wiebenga A."/>
            <person name="Aguilar-Osorio G."/>
            <person name="Amillis S."/>
            <person name="Uchima C.A."/>
            <person name="Anderluh G."/>
            <person name="Asadollahi M."/>
            <person name="Askin M."/>
            <person name="Barry K."/>
            <person name="Battaglia E."/>
            <person name="Bayram O."/>
            <person name="Benocci T."/>
            <person name="Braus-Stromeyer S.A."/>
            <person name="Caldana C."/>
            <person name="Canovas D."/>
            <person name="Cerqueira G.C."/>
            <person name="Chen F."/>
            <person name="Chen W."/>
            <person name="Choi C."/>
            <person name="Clum A."/>
            <person name="Dos Santos R.A."/>
            <person name="Damasio A.R."/>
            <person name="Diallinas G."/>
            <person name="Emri T."/>
            <person name="Fekete E."/>
            <person name="Flipphi M."/>
            <person name="Freyberg S."/>
            <person name="Gallo A."/>
            <person name="Gournas C."/>
            <person name="Habgood R."/>
            <person name="Hainaut M."/>
            <person name="Harispe M.L."/>
            <person name="Henrissat B."/>
            <person name="Hilden K.S."/>
            <person name="Hope R."/>
            <person name="Hossain A."/>
            <person name="Karabika E."/>
            <person name="Karaffa L."/>
            <person name="Karanyi Z."/>
            <person name="Krasevec N."/>
            <person name="Kuo A."/>
            <person name="Kusch H."/>
            <person name="LaButti K."/>
            <person name="Lagendijk E.L."/>
            <person name="Lapidus A."/>
            <person name="Levasseur A."/>
            <person name="Lindquist E."/>
            <person name="Lipzen A."/>
            <person name="Logrieco A.F."/>
            <person name="MacCabe A."/>
            <person name="Maekelae M.R."/>
            <person name="Malavazi I."/>
            <person name="Melin P."/>
            <person name="Meyer V."/>
            <person name="Mielnichuk N."/>
            <person name="Miskei M."/>
            <person name="Molnar A.P."/>
            <person name="Mule G."/>
            <person name="Ngan C.Y."/>
            <person name="Orejas M."/>
            <person name="Orosz E."/>
            <person name="Ouedraogo J.P."/>
            <person name="Overkamp K.M."/>
            <person name="Park H.-S."/>
            <person name="Perrone G."/>
            <person name="Piumi F."/>
            <person name="Punt P.J."/>
            <person name="Ram A.F."/>
            <person name="Ramon A."/>
            <person name="Rauscher S."/>
            <person name="Record E."/>
            <person name="Riano-Pachon D.M."/>
            <person name="Robert V."/>
            <person name="Roehrig J."/>
            <person name="Ruller R."/>
            <person name="Salamov A."/>
            <person name="Salih N.S."/>
            <person name="Samson R.A."/>
            <person name="Sandor E."/>
            <person name="Sanguinetti M."/>
            <person name="Schuetze T."/>
            <person name="Sepcic K."/>
            <person name="Shelest E."/>
            <person name="Sherlock G."/>
            <person name="Sophianopoulou V."/>
            <person name="Squina F.M."/>
            <person name="Sun H."/>
            <person name="Susca A."/>
            <person name="Todd R.B."/>
            <person name="Tsang A."/>
            <person name="Unkles S.E."/>
            <person name="van de Wiele N."/>
            <person name="van Rossen-Uffink D."/>
            <person name="Oliveira J.V."/>
            <person name="Vesth T.C."/>
            <person name="Visser J."/>
            <person name="Yu J.-H."/>
            <person name="Zhou M."/>
            <person name="Andersen M.R."/>
            <person name="Archer D.B."/>
            <person name="Baker S.E."/>
            <person name="Benoit I."/>
            <person name="Brakhage A.A."/>
            <person name="Braus G.H."/>
            <person name="Fischer R."/>
            <person name="Frisvad J.C."/>
            <person name="Goldman G.H."/>
            <person name="Houbraken J."/>
            <person name="Oakley B."/>
            <person name="Pocsi I."/>
            <person name="Scazzocchio C."/>
            <person name="Seiboth B."/>
            <person name="vanKuyk P.A."/>
            <person name="Wortman J."/>
            <person name="Dyer P.S."/>
            <person name="Grigoriev I.V."/>
        </authorList>
    </citation>
    <scope>NUCLEOTIDE SEQUENCE [LARGE SCALE GENOMIC DNA]</scope>
    <source>
        <strain evidence="4">ITEM 5010</strain>
    </source>
</reference>
<dbReference type="Proteomes" id="UP000188318">
    <property type="component" value="Unassembled WGS sequence"/>
</dbReference>